<name>A0AA38VPW8_9PEZI</name>
<evidence type="ECO:0000256" key="1">
    <source>
        <dbReference type="SAM" id="SignalP"/>
    </source>
</evidence>
<dbReference type="AlphaFoldDB" id="A0AA38VPW8"/>
<protein>
    <recommendedName>
        <fullName evidence="4">Transmembrane protein</fullName>
    </recommendedName>
</protein>
<evidence type="ECO:0008006" key="4">
    <source>
        <dbReference type="Google" id="ProtNLM"/>
    </source>
</evidence>
<gene>
    <name evidence="2" type="ORF">NKR23_g1391</name>
</gene>
<dbReference type="EMBL" id="JANBVO010000002">
    <property type="protein sequence ID" value="KAJ9156621.1"/>
    <property type="molecule type" value="Genomic_DNA"/>
</dbReference>
<feature type="chain" id="PRO_5041351664" description="Transmembrane protein" evidence="1">
    <location>
        <begin position="22"/>
        <end position="241"/>
    </location>
</feature>
<comment type="caution">
    <text evidence="2">The sequence shown here is derived from an EMBL/GenBank/DDBJ whole genome shotgun (WGS) entry which is preliminary data.</text>
</comment>
<feature type="signal peptide" evidence="1">
    <location>
        <begin position="1"/>
        <end position="21"/>
    </location>
</feature>
<organism evidence="2 3">
    <name type="scientific">Pleurostoma richardsiae</name>
    <dbReference type="NCBI Taxonomy" id="41990"/>
    <lineage>
        <taxon>Eukaryota</taxon>
        <taxon>Fungi</taxon>
        <taxon>Dikarya</taxon>
        <taxon>Ascomycota</taxon>
        <taxon>Pezizomycotina</taxon>
        <taxon>Sordariomycetes</taxon>
        <taxon>Sordariomycetidae</taxon>
        <taxon>Calosphaeriales</taxon>
        <taxon>Pleurostomataceae</taxon>
        <taxon>Pleurostoma</taxon>
    </lineage>
</organism>
<proteinExistence type="predicted"/>
<sequence>MSSSSTSQWSLLLVLTALCLSLLVLLQIASGHAAAYFAAPREVASILDAVDSSVQENESYDRDVARVQRIEDKMRLGRLLREIQRCGDDLREDLNRLLVSEDDQRLRTAARVLWVSRRAELEGKVRRLDMLRMRFLVVYMGIVAAGLEGKPEKKPVPARDPEKAGNLFGLESARPSIPRALTESIKQRPPLRRLTTQSMGHNDTVEGHHRQGWAGVVQELQRSPLMHKRHASIETAMARTP</sequence>
<keyword evidence="1" id="KW-0732">Signal</keyword>
<reference evidence="2" key="1">
    <citation type="submission" date="2022-07" db="EMBL/GenBank/DDBJ databases">
        <title>Fungi with potential for degradation of polypropylene.</title>
        <authorList>
            <person name="Gostincar C."/>
        </authorList>
    </citation>
    <scope>NUCLEOTIDE SEQUENCE</scope>
    <source>
        <strain evidence="2">EXF-13308</strain>
    </source>
</reference>
<evidence type="ECO:0000313" key="3">
    <source>
        <dbReference type="Proteomes" id="UP001174694"/>
    </source>
</evidence>
<evidence type="ECO:0000313" key="2">
    <source>
        <dbReference type="EMBL" id="KAJ9156621.1"/>
    </source>
</evidence>
<keyword evidence="3" id="KW-1185">Reference proteome</keyword>
<dbReference type="Proteomes" id="UP001174694">
    <property type="component" value="Unassembled WGS sequence"/>
</dbReference>
<accession>A0AA38VPW8</accession>